<keyword evidence="2" id="KW-0963">Cytoplasm</keyword>
<keyword evidence="3" id="KW-0282">Flagellum</keyword>
<dbReference type="Proteomes" id="UP000728185">
    <property type="component" value="Unassembled WGS sequence"/>
</dbReference>
<proteinExistence type="inferred from homology"/>
<evidence type="ECO:0000256" key="3">
    <source>
        <dbReference type="RuleBase" id="RU367040"/>
    </source>
</evidence>
<dbReference type="PANTHER" id="PTHR19960">
    <property type="entry name" value="TEKTIN"/>
    <property type="match status" value="1"/>
</dbReference>
<comment type="similarity">
    <text evidence="1 3">Belongs to the tektin family.</text>
</comment>
<protein>
    <recommendedName>
        <fullName evidence="3">Tektin</fullName>
    </recommendedName>
</protein>
<dbReference type="GO" id="GO:0060271">
    <property type="term" value="P:cilium assembly"/>
    <property type="evidence" value="ECO:0007669"/>
    <property type="project" value="UniProtKB-UniRule"/>
</dbReference>
<dbReference type="GO" id="GO:0005634">
    <property type="term" value="C:nucleus"/>
    <property type="evidence" value="ECO:0007669"/>
    <property type="project" value="TreeGrafter"/>
</dbReference>
<dbReference type="InterPro" id="IPR048256">
    <property type="entry name" value="Tektin-like"/>
</dbReference>
<evidence type="ECO:0000313" key="4">
    <source>
        <dbReference type="EMBL" id="KAA0198184.1"/>
    </source>
</evidence>
<dbReference type="GO" id="GO:0005930">
    <property type="term" value="C:axoneme"/>
    <property type="evidence" value="ECO:0007669"/>
    <property type="project" value="UniProtKB-SubCell"/>
</dbReference>
<name>A0A8E0VMY3_9TREM</name>
<evidence type="ECO:0000256" key="2">
    <source>
        <dbReference type="ARBA" id="ARBA00022490"/>
    </source>
</evidence>
<dbReference type="GO" id="GO:0015630">
    <property type="term" value="C:microtubule cytoskeleton"/>
    <property type="evidence" value="ECO:0007669"/>
    <property type="project" value="UniProtKB-UniRule"/>
</dbReference>
<reference evidence="4" key="1">
    <citation type="submission" date="2019-05" db="EMBL/GenBank/DDBJ databases">
        <title>Annotation for the trematode Fasciolopsis buski.</title>
        <authorList>
            <person name="Choi Y.-J."/>
        </authorList>
    </citation>
    <scope>NUCLEOTIDE SEQUENCE</scope>
    <source>
        <strain evidence="4">HT</strain>
        <tissue evidence="4">Whole worm</tissue>
    </source>
</reference>
<dbReference type="OrthoDB" id="9886517at2759"/>
<sequence length="265" mass="30337">MSRKLGLSNSFENLPNVCTGLSYQNDYGSLQGEKTISSFSGNNLNPMPSRYSNTLSPWRPVTYFSASRIQSPYFEGAVVNRSRESGDSYELEGLKVPAVYSAARNALYQPYTRMDWIQAHNRRLTVSDEACRRAERAVYDATNLGLDASDRVQRTQQEVSEKLGKRLSDIHFLKAQLLEETDFLMEEVNKLKRSKMILEKVLQETENPLHIAQENVYHREKRQSTDLARDQPERSLLAVSHSPNYTDQSETSFLIVCLCRVQQNI</sequence>
<dbReference type="EMBL" id="LUCM01001897">
    <property type="protein sequence ID" value="KAA0198184.1"/>
    <property type="molecule type" value="Genomic_DNA"/>
</dbReference>
<gene>
    <name evidence="4" type="ORF">FBUS_01505</name>
</gene>
<comment type="subcellular location">
    <subcellularLocation>
        <location evidence="3">Cytoplasm</location>
        <location evidence="3">Cytoskeleton</location>
        <location evidence="3">Cilium axoneme</location>
    </subcellularLocation>
</comment>
<comment type="caution">
    <text evidence="4">The sequence shown here is derived from an EMBL/GenBank/DDBJ whole genome shotgun (WGS) entry which is preliminary data.</text>
</comment>
<dbReference type="PANTHER" id="PTHR19960:SF11">
    <property type="entry name" value="TEKTIN"/>
    <property type="match status" value="1"/>
</dbReference>
<keyword evidence="3" id="KW-0969">Cilium</keyword>
<dbReference type="InterPro" id="IPR000435">
    <property type="entry name" value="Tektins"/>
</dbReference>
<keyword evidence="3" id="KW-0966">Cell projection</keyword>
<organism evidence="4 5">
    <name type="scientific">Fasciolopsis buskii</name>
    <dbReference type="NCBI Taxonomy" id="27845"/>
    <lineage>
        <taxon>Eukaryota</taxon>
        <taxon>Metazoa</taxon>
        <taxon>Spiralia</taxon>
        <taxon>Lophotrochozoa</taxon>
        <taxon>Platyhelminthes</taxon>
        <taxon>Trematoda</taxon>
        <taxon>Digenea</taxon>
        <taxon>Plagiorchiida</taxon>
        <taxon>Echinostomata</taxon>
        <taxon>Echinostomatoidea</taxon>
        <taxon>Fasciolidae</taxon>
        <taxon>Fasciolopsis</taxon>
    </lineage>
</organism>
<evidence type="ECO:0000256" key="1">
    <source>
        <dbReference type="ARBA" id="ARBA00007209"/>
    </source>
</evidence>
<dbReference type="Pfam" id="PF03148">
    <property type="entry name" value="Tektin"/>
    <property type="match status" value="1"/>
</dbReference>
<dbReference type="AlphaFoldDB" id="A0A8E0VMY3"/>
<evidence type="ECO:0000313" key="5">
    <source>
        <dbReference type="Proteomes" id="UP000728185"/>
    </source>
</evidence>
<accession>A0A8E0VMY3</accession>
<keyword evidence="5" id="KW-1185">Reference proteome</keyword>
<dbReference type="GO" id="GO:0060294">
    <property type="term" value="P:cilium movement involved in cell motility"/>
    <property type="evidence" value="ECO:0007669"/>
    <property type="project" value="UniProtKB-UniRule"/>
</dbReference>